<dbReference type="InterPro" id="IPR051600">
    <property type="entry name" value="Beta-PGM-like"/>
</dbReference>
<dbReference type="SFLD" id="SFLDG01129">
    <property type="entry name" value="C1.5:_HAD__Beta-PGM__Phosphata"/>
    <property type="match status" value="1"/>
</dbReference>
<dbReference type="Gene3D" id="3.40.50.1000">
    <property type="entry name" value="HAD superfamily/HAD-like"/>
    <property type="match status" value="1"/>
</dbReference>
<accession>A0ABU3H3C8</accession>
<dbReference type="SFLD" id="SFLDS00003">
    <property type="entry name" value="Haloacid_Dehalogenase"/>
    <property type="match status" value="1"/>
</dbReference>
<dbReference type="SUPFAM" id="SSF56784">
    <property type="entry name" value="HAD-like"/>
    <property type="match status" value="1"/>
</dbReference>
<dbReference type="NCBIfam" id="TIGR01509">
    <property type="entry name" value="HAD-SF-IA-v3"/>
    <property type="match status" value="1"/>
</dbReference>
<dbReference type="InterPro" id="IPR023214">
    <property type="entry name" value="HAD_sf"/>
</dbReference>
<evidence type="ECO:0000256" key="4">
    <source>
        <dbReference type="ARBA" id="ARBA00022842"/>
    </source>
</evidence>
<protein>
    <submittedName>
        <fullName evidence="5">Hydrolase of the HAD superfamily</fullName>
    </submittedName>
</protein>
<dbReference type="Proteomes" id="UP001248709">
    <property type="component" value="Unassembled WGS sequence"/>
</dbReference>
<comment type="cofactor">
    <cofactor evidence="1">
        <name>Mg(2+)</name>
        <dbReference type="ChEBI" id="CHEBI:18420"/>
    </cofactor>
</comment>
<comment type="caution">
    <text evidence="5">The sequence shown here is derived from an EMBL/GenBank/DDBJ whole genome shotgun (WGS) entry which is preliminary data.</text>
</comment>
<keyword evidence="6" id="KW-1185">Reference proteome</keyword>
<comment type="similarity">
    <text evidence="2">Belongs to the HAD-like hydrolase superfamily. CbbY/CbbZ/Gph/YieH family.</text>
</comment>
<keyword evidence="4" id="KW-0460">Magnesium</keyword>
<evidence type="ECO:0000256" key="2">
    <source>
        <dbReference type="ARBA" id="ARBA00006171"/>
    </source>
</evidence>
<dbReference type="InterPro" id="IPR023198">
    <property type="entry name" value="PGP-like_dom2"/>
</dbReference>
<dbReference type="PRINTS" id="PR00413">
    <property type="entry name" value="HADHALOGNASE"/>
</dbReference>
<name>A0ABU3H3C8_9BACL</name>
<dbReference type="PANTHER" id="PTHR46193:SF21">
    <property type="entry name" value="SLL1138 PROTEIN"/>
    <property type="match status" value="1"/>
</dbReference>
<dbReference type="GO" id="GO:0016787">
    <property type="term" value="F:hydrolase activity"/>
    <property type="evidence" value="ECO:0007669"/>
    <property type="project" value="UniProtKB-KW"/>
</dbReference>
<dbReference type="Pfam" id="PF13419">
    <property type="entry name" value="HAD_2"/>
    <property type="match status" value="1"/>
</dbReference>
<evidence type="ECO:0000313" key="5">
    <source>
        <dbReference type="EMBL" id="MDT3425322.1"/>
    </source>
</evidence>
<keyword evidence="5" id="KW-0378">Hydrolase</keyword>
<dbReference type="EMBL" id="JAUSUY010000003">
    <property type="protein sequence ID" value="MDT3425322.1"/>
    <property type="molecule type" value="Genomic_DNA"/>
</dbReference>
<reference evidence="5 6" key="1">
    <citation type="submission" date="2023-07" db="EMBL/GenBank/DDBJ databases">
        <title>Genomic Encyclopedia of Type Strains, Phase IV (KMG-IV): sequencing the most valuable type-strain genomes for metagenomic binning, comparative biology and taxonomic classification.</title>
        <authorList>
            <person name="Goeker M."/>
        </authorList>
    </citation>
    <scope>NUCLEOTIDE SEQUENCE [LARGE SCALE GENOMIC DNA]</scope>
    <source>
        <strain evidence="5 6">T98</strain>
    </source>
</reference>
<keyword evidence="3" id="KW-0479">Metal-binding</keyword>
<dbReference type="PANTHER" id="PTHR46193">
    <property type="entry name" value="6-PHOSPHOGLUCONATE PHOSPHATASE"/>
    <property type="match status" value="1"/>
</dbReference>
<dbReference type="SFLD" id="SFLDG01135">
    <property type="entry name" value="C1.5.6:_HAD__Beta-PGM__Phospha"/>
    <property type="match status" value="1"/>
</dbReference>
<evidence type="ECO:0000256" key="1">
    <source>
        <dbReference type="ARBA" id="ARBA00001946"/>
    </source>
</evidence>
<dbReference type="InterPro" id="IPR041492">
    <property type="entry name" value="HAD_2"/>
</dbReference>
<gene>
    <name evidence="5" type="ORF">J2Z22_000838</name>
</gene>
<evidence type="ECO:0000313" key="6">
    <source>
        <dbReference type="Proteomes" id="UP001248709"/>
    </source>
</evidence>
<proteinExistence type="inferred from homology"/>
<dbReference type="Gene3D" id="1.10.150.240">
    <property type="entry name" value="Putative phosphatase, domain 2"/>
    <property type="match status" value="1"/>
</dbReference>
<dbReference type="NCBIfam" id="TIGR01549">
    <property type="entry name" value="HAD-SF-IA-v1"/>
    <property type="match status" value="1"/>
</dbReference>
<organism evidence="5 6">
    <name type="scientific">Paenibacillus forsythiae</name>
    <dbReference type="NCBI Taxonomy" id="365616"/>
    <lineage>
        <taxon>Bacteria</taxon>
        <taxon>Bacillati</taxon>
        <taxon>Bacillota</taxon>
        <taxon>Bacilli</taxon>
        <taxon>Bacillales</taxon>
        <taxon>Paenibacillaceae</taxon>
        <taxon>Paenibacillus</taxon>
    </lineage>
</organism>
<dbReference type="InterPro" id="IPR036412">
    <property type="entry name" value="HAD-like_sf"/>
</dbReference>
<dbReference type="InterPro" id="IPR006439">
    <property type="entry name" value="HAD-SF_hydro_IA"/>
</dbReference>
<evidence type="ECO:0000256" key="3">
    <source>
        <dbReference type="ARBA" id="ARBA00022723"/>
    </source>
</evidence>
<dbReference type="CDD" id="cd16423">
    <property type="entry name" value="HAD_BPGM-like"/>
    <property type="match status" value="1"/>
</dbReference>
<sequence length="232" mass="25971">MEKDNTIKAVIFDFDGTIIDTETAWYNAFRDAYQKHGVELTLEQYSKCIGTSLNAFNPYEYLVTELNLDIDLESFRENVQAHHSALMEKENIRPGILDYLKLAKAAGLKIGLATSSDRAWIDKYLDQLGIRDYFDCIRTKDDVKAVKPDPELYLQTLECLGVQADEAVAIEDSPNGSKAALSAGLHTLVSPNAITRNLEFPETHHRVECFSKLDLREVLASPKGKLINGAMS</sequence>